<proteinExistence type="predicted"/>
<protein>
    <submittedName>
        <fullName evidence="1">Uncharacterized protein</fullName>
    </submittedName>
</protein>
<gene>
    <name evidence="1" type="ORF">MRATA1EN1_LOCUS24711</name>
</gene>
<reference evidence="1" key="1">
    <citation type="submission" date="2023-04" db="EMBL/GenBank/DDBJ databases">
        <authorList>
            <consortium name="ELIXIR-Norway"/>
        </authorList>
    </citation>
    <scope>NUCLEOTIDE SEQUENCE [LARGE SCALE GENOMIC DNA]</scope>
</reference>
<dbReference type="Proteomes" id="UP001176941">
    <property type="component" value="Chromosome 5"/>
</dbReference>
<accession>A0ABN8ZPR1</accession>
<evidence type="ECO:0000313" key="2">
    <source>
        <dbReference type="Proteomes" id="UP001176941"/>
    </source>
</evidence>
<sequence>MVSGEEVRSVAAARRWGAAGAWGRAWAPGQRAWSPRGAEPELHGALLQGRGAAGRAELAAAAGRRAGTATSSLGVPGTFTASRGVFFGCFPPLQREGELSGVRLLEARGVAESAGQPAAARGAETARGGCRGSSARRALSSLQTAWGGRKSSILSLSPALTPSFFPVLQILGSSSSGNAGRKLAREGGGGWKFLAAPLWCVYGAGGSRWVG</sequence>
<dbReference type="EMBL" id="OX459941">
    <property type="protein sequence ID" value="CAI9175749.1"/>
    <property type="molecule type" value="Genomic_DNA"/>
</dbReference>
<organism evidence="1 2">
    <name type="scientific">Rangifer tarandus platyrhynchus</name>
    <name type="common">Svalbard reindeer</name>
    <dbReference type="NCBI Taxonomy" id="3082113"/>
    <lineage>
        <taxon>Eukaryota</taxon>
        <taxon>Metazoa</taxon>
        <taxon>Chordata</taxon>
        <taxon>Craniata</taxon>
        <taxon>Vertebrata</taxon>
        <taxon>Euteleostomi</taxon>
        <taxon>Mammalia</taxon>
        <taxon>Eutheria</taxon>
        <taxon>Laurasiatheria</taxon>
        <taxon>Artiodactyla</taxon>
        <taxon>Ruminantia</taxon>
        <taxon>Pecora</taxon>
        <taxon>Cervidae</taxon>
        <taxon>Odocoileinae</taxon>
        <taxon>Rangifer</taxon>
    </lineage>
</organism>
<name>A0ABN8ZPR1_RANTA</name>
<keyword evidence="2" id="KW-1185">Reference proteome</keyword>
<evidence type="ECO:0000313" key="1">
    <source>
        <dbReference type="EMBL" id="CAI9175749.1"/>
    </source>
</evidence>